<comment type="caution">
    <text evidence="2">The sequence shown here is derived from an EMBL/GenBank/DDBJ whole genome shotgun (WGS) entry which is preliminary data.</text>
</comment>
<evidence type="ECO:0000313" key="3">
    <source>
        <dbReference type="Proteomes" id="UP001300502"/>
    </source>
</evidence>
<feature type="region of interest" description="Disordered" evidence="1">
    <location>
        <begin position="1"/>
        <end position="22"/>
    </location>
</feature>
<feature type="compositionally biased region" description="Basic and acidic residues" evidence="1">
    <location>
        <begin position="143"/>
        <end position="156"/>
    </location>
</feature>
<feature type="compositionally biased region" description="Basic and acidic residues" evidence="1">
    <location>
        <begin position="119"/>
        <end position="132"/>
    </location>
</feature>
<feature type="compositionally biased region" description="Polar residues" evidence="1">
    <location>
        <begin position="1"/>
        <end position="11"/>
    </location>
</feature>
<reference evidence="2 3" key="1">
    <citation type="submission" date="2022-07" db="EMBL/GenBank/DDBJ databases">
        <title>Genome-wide signatures of adaptation to extreme environments.</title>
        <authorList>
            <person name="Cho C.H."/>
            <person name="Yoon H.S."/>
        </authorList>
    </citation>
    <scope>NUCLEOTIDE SEQUENCE [LARGE SCALE GENOMIC DNA]</scope>
    <source>
        <strain evidence="2 3">108.79 E11</strain>
    </source>
</reference>
<name>A0AAV9I937_9RHOD</name>
<gene>
    <name evidence="2" type="ORF">GAYE_SCF00G1697</name>
</gene>
<evidence type="ECO:0000313" key="2">
    <source>
        <dbReference type="EMBL" id="KAK4523801.1"/>
    </source>
</evidence>
<feature type="compositionally biased region" description="Polar residues" evidence="1">
    <location>
        <begin position="103"/>
        <end position="118"/>
    </location>
</feature>
<feature type="region of interest" description="Disordered" evidence="1">
    <location>
        <begin position="219"/>
        <end position="241"/>
    </location>
</feature>
<evidence type="ECO:0000256" key="1">
    <source>
        <dbReference type="SAM" id="MobiDB-lite"/>
    </source>
</evidence>
<organism evidence="2 3">
    <name type="scientific">Galdieria yellowstonensis</name>
    <dbReference type="NCBI Taxonomy" id="3028027"/>
    <lineage>
        <taxon>Eukaryota</taxon>
        <taxon>Rhodophyta</taxon>
        <taxon>Bangiophyceae</taxon>
        <taxon>Galdieriales</taxon>
        <taxon>Galdieriaceae</taxon>
        <taxon>Galdieria</taxon>
    </lineage>
</organism>
<dbReference type="Proteomes" id="UP001300502">
    <property type="component" value="Unassembled WGS sequence"/>
</dbReference>
<sequence>MVLTRSSSKKGASTPYEEKQDYSVAIETPVRRLTRELVSLGIRAPPGTPRPQSSPEVEELQVPTTDQVLNQVGDKCAGIDERQSISSDSDEGFLESSPVAPDNNKTNVKATESVTSDTFSKDEETSPEESIHSWKPTSPVLQKTEDGTGQREEDGKSLQVVEAQQHDSCSATPIHQPIEADFQLVGNEASNEWRGEHIRFSVLGKSKVKVHHELGIKTFSPSDEQGEDLSITEDDSQGMTPEPQKLHFDFDENSLLELNNDDATLSKEQVTPETPNETHFEANVHLRSSESSKKKGQFTPRRYLFENSHFSMHTQSSAAKDKKLASLVDLQRDKENIDKSGNSVRWKGHHIRFEDSPDTIGEKMKNLHIEDARFMKPTVSASAKRSEPKSRQEFASKYLWKF</sequence>
<protein>
    <submittedName>
        <fullName evidence="2">Uncharacterized protein</fullName>
    </submittedName>
</protein>
<dbReference type="AlphaFoldDB" id="A0AAV9I937"/>
<dbReference type="EMBL" id="JANCYU010000020">
    <property type="protein sequence ID" value="KAK4523801.1"/>
    <property type="molecule type" value="Genomic_DNA"/>
</dbReference>
<feature type="region of interest" description="Disordered" evidence="1">
    <location>
        <begin position="39"/>
        <end position="174"/>
    </location>
</feature>
<proteinExistence type="predicted"/>
<accession>A0AAV9I937</accession>
<keyword evidence="3" id="KW-1185">Reference proteome</keyword>
<feature type="compositionally biased region" description="Acidic residues" evidence="1">
    <location>
        <begin position="224"/>
        <end position="236"/>
    </location>
</feature>